<dbReference type="GO" id="GO:0051997">
    <property type="term" value="F:2-oxo-4-hydroxy-4-carboxy-5-ureidoimidazoline decarboxylase activity"/>
    <property type="evidence" value="ECO:0007669"/>
    <property type="project" value="UniProtKB-EC"/>
</dbReference>
<proteinExistence type="predicted"/>
<comment type="pathway">
    <text evidence="2">Purine metabolism; urate degradation; (S)-allantoin from urate: step 3/3.</text>
</comment>
<dbReference type="Proteomes" id="UP000321049">
    <property type="component" value="Unassembled WGS sequence"/>
</dbReference>
<keyword evidence="4" id="KW-0659">Purine metabolism</keyword>
<gene>
    <name evidence="8" type="ORF">CTE05_23090</name>
</gene>
<dbReference type="AlphaFoldDB" id="A0A511JL74"/>
<keyword evidence="9" id="KW-1185">Reference proteome</keyword>
<organism evidence="8 9">
    <name type="scientific">Cellulomonas terrae</name>
    <dbReference type="NCBI Taxonomy" id="311234"/>
    <lineage>
        <taxon>Bacteria</taxon>
        <taxon>Bacillati</taxon>
        <taxon>Actinomycetota</taxon>
        <taxon>Actinomycetes</taxon>
        <taxon>Micrococcales</taxon>
        <taxon>Cellulomonadaceae</taxon>
        <taxon>Cellulomonas</taxon>
    </lineage>
</organism>
<dbReference type="SUPFAM" id="SSF158694">
    <property type="entry name" value="UraD-Like"/>
    <property type="match status" value="1"/>
</dbReference>
<dbReference type="InterPro" id="IPR036778">
    <property type="entry name" value="OHCU_decarboxylase_sf"/>
</dbReference>
<dbReference type="GO" id="GO:0006144">
    <property type="term" value="P:purine nucleobase metabolic process"/>
    <property type="evidence" value="ECO:0007669"/>
    <property type="project" value="UniProtKB-KW"/>
</dbReference>
<name>A0A511JL74_9CELL</name>
<dbReference type="Gene3D" id="1.10.3330.10">
    <property type="entry name" value="Oxo-4-hydroxy-4-carboxy-5-ureidoimidazoline decarboxylase"/>
    <property type="match status" value="1"/>
</dbReference>
<accession>A0A511JL74</accession>
<evidence type="ECO:0000256" key="1">
    <source>
        <dbReference type="ARBA" id="ARBA00001163"/>
    </source>
</evidence>
<feature type="domain" description="Oxo-4-hydroxy-4-carboxy-5-ureidoimidazoline decarboxylase" evidence="7">
    <location>
        <begin position="9"/>
        <end position="148"/>
    </location>
</feature>
<evidence type="ECO:0000256" key="4">
    <source>
        <dbReference type="ARBA" id="ARBA00022631"/>
    </source>
</evidence>
<dbReference type="InterPro" id="IPR018020">
    <property type="entry name" value="OHCU_decarboxylase"/>
</dbReference>
<comment type="caution">
    <text evidence="8">The sequence shown here is derived from an EMBL/GenBank/DDBJ whole genome shotgun (WGS) entry which is preliminary data.</text>
</comment>
<evidence type="ECO:0000256" key="5">
    <source>
        <dbReference type="ARBA" id="ARBA00022793"/>
    </source>
</evidence>
<evidence type="ECO:0000256" key="2">
    <source>
        <dbReference type="ARBA" id="ARBA00004754"/>
    </source>
</evidence>
<evidence type="ECO:0000313" key="8">
    <source>
        <dbReference type="EMBL" id="GEL98762.1"/>
    </source>
</evidence>
<evidence type="ECO:0000256" key="3">
    <source>
        <dbReference type="ARBA" id="ARBA00012257"/>
    </source>
</evidence>
<dbReference type="PANTHER" id="PTHR43466:SF1">
    <property type="entry name" value="2-OXO-4-HYDROXY-4-CARBOXY-5-UREIDOIMIDAZOLINE DECARBOXYLASE-RELATED"/>
    <property type="match status" value="1"/>
</dbReference>
<dbReference type="NCBIfam" id="NF010372">
    <property type="entry name" value="PRK13798.1"/>
    <property type="match status" value="1"/>
</dbReference>
<dbReference type="RefSeq" id="WP_186814836.1">
    <property type="nucleotide sequence ID" value="NZ_BJWH01000011.1"/>
</dbReference>
<evidence type="ECO:0000313" key="9">
    <source>
        <dbReference type="Proteomes" id="UP000321049"/>
    </source>
</evidence>
<protein>
    <recommendedName>
        <fullName evidence="3">2-oxo-4-hydroxy-4-carboxy-5-ureidoimidazoline decarboxylase</fullName>
        <ecNumber evidence="3">4.1.1.97</ecNumber>
    </recommendedName>
</protein>
<dbReference type="PANTHER" id="PTHR43466">
    <property type="entry name" value="2-OXO-4-HYDROXY-4-CARBOXY-5-UREIDOIMIDAZOLINE DECARBOXYLASE-RELATED"/>
    <property type="match status" value="1"/>
</dbReference>
<evidence type="ECO:0000256" key="6">
    <source>
        <dbReference type="ARBA" id="ARBA00023239"/>
    </source>
</evidence>
<dbReference type="Pfam" id="PF09349">
    <property type="entry name" value="OHCU_decarbox"/>
    <property type="match status" value="1"/>
</dbReference>
<evidence type="ECO:0000259" key="7">
    <source>
        <dbReference type="Pfam" id="PF09349"/>
    </source>
</evidence>
<keyword evidence="6" id="KW-0456">Lyase</keyword>
<dbReference type="EC" id="4.1.1.97" evidence="3"/>
<reference evidence="8 9" key="1">
    <citation type="submission" date="2019-07" db="EMBL/GenBank/DDBJ databases">
        <title>Whole genome shotgun sequence of Cellulomonas terrae NBRC 100819.</title>
        <authorList>
            <person name="Hosoyama A."/>
            <person name="Uohara A."/>
            <person name="Ohji S."/>
            <person name="Ichikawa N."/>
        </authorList>
    </citation>
    <scope>NUCLEOTIDE SEQUENCE [LARGE SCALE GENOMIC DNA]</scope>
    <source>
        <strain evidence="8 9">NBRC 100819</strain>
    </source>
</reference>
<sequence length="154" mass="16580">MTIDDGPETRTRLATALHVTRWVDEVASGCPYPSVDALVGVADLAARRLTPSEVDEALAAHPRIGERATGLSSAEQAASATDDPALVEAMAVGNETYEQRFGRIFLIRAAGRSRMEILTELHRRLGLSDAEEAAVVADELRQIALLRLPTLFAS</sequence>
<comment type="catalytic activity">
    <reaction evidence="1">
        <text>5-hydroxy-2-oxo-4-ureido-2,5-dihydro-1H-imidazole-5-carboxylate + H(+) = (S)-allantoin + CO2</text>
        <dbReference type="Rhea" id="RHEA:26301"/>
        <dbReference type="ChEBI" id="CHEBI:15378"/>
        <dbReference type="ChEBI" id="CHEBI:15678"/>
        <dbReference type="ChEBI" id="CHEBI:16526"/>
        <dbReference type="ChEBI" id="CHEBI:58639"/>
        <dbReference type="EC" id="4.1.1.97"/>
    </reaction>
</comment>
<keyword evidence="5" id="KW-0210">Decarboxylase</keyword>
<dbReference type="EMBL" id="BJWH01000011">
    <property type="protein sequence ID" value="GEL98762.1"/>
    <property type="molecule type" value="Genomic_DNA"/>
</dbReference>
<dbReference type="GO" id="GO:0019628">
    <property type="term" value="P:urate catabolic process"/>
    <property type="evidence" value="ECO:0007669"/>
    <property type="project" value="TreeGrafter"/>
</dbReference>